<organism evidence="1 2">
    <name type="scientific">Trichonephila inaurata madagascariensis</name>
    <dbReference type="NCBI Taxonomy" id="2747483"/>
    <lineage>
        <taxon>Eukaryota</taxon>
        <taxon>Metazoa</taxon>
        <taxon>Ecdysozoa</taxon>
        <taxon>Arthropoda</taxon>
        <taxon>Chelicerata</taxon>
        <taxon>Arachnida</taxon>
        <taxon>Araneae</taxon>
        <taxon>Araneomorphae</taxon>
        <taxon>Entelegynae</taxon>
        <taxon>Araneoidea</taxon>
        <taxon>Nephilidae</taxon>
        <taxon>Trichonephila</taxon>
        <taxon>Trichonephila inaurata</taxon>
    </lineage>
</organism>
<dbReference type="Proteomes" id="UP000886998">
    <property type="component" value="Unassembled WGS sequence"/>
</dbReference>
<proteinExistence type="predicted"/>
<keyword evidence="2" id="KW-1185">Reference proteome</keyword>
<evidence type="ECO:0000313" key="2">
    <source>
        <dbReference type="Proteomes" id="UP000886998"/>
    </source>
</evidence>
<comment type="caution">
    <text evidence="1">The sequence shown here is derived from an EMBL/GenBank/DDBJ whole genome shotgun (WGS) entry which is preliminary data.</text>
</comment>
<dbReference type="AlphaFoldDB" id="A0A8X6M9C7"/>
<reference evidence="1" key="1">
    <citation type="submission" date="2020-08" db="EMBL/GenBank/DDBJ databases">
        <title>Multicomponent nature underlies the extraordinary mechanical properties of spider dragline silk.</title>
        <authorList>
            <person name="Kono N."/>
            <person name="Nakamura H."/>
            <person name="Mori M."/>
            <person name="Yoshida Y."/>
            <person name="Ohtoshi R."/>
            <person name="Malay A.D."/>
            <person name="Moran D.A.P."/>
            <person name="Tomita M."/>
            <person name="Numata K."/>
            <person name="Arakawa K."/>
        </authorList>
    </citation>
    <scope>NUCLEOTIDE SEQUENCE</scope>
</reference>
<accession>A0A8X6M9C7</accession>
<sequence length="105" mass="11944">MKKYRFPPSARQMFAFQHFSSPFGALTCTLRLRTGRGCAWDIQTHTQSLYGTQKGYVRFQHFSSPFGALPALGFGRGRGCAWDIQTHTRNPLQDTERCSPVESVR</sequence>
<evidence type="ECO:0000313" key="1">
    <source>
        <dbReference type="EMBL" id="GFS33260.1"/>
    </source>
</evidence>
<gene>
    <name evidence="1" type="ORF">TNIN_390781</name>
</gene>
<dbReference type="EMBL" id="BMAV01024458">
    <property type="protein sequence ID" value="GFS33260.1"/>
    <property type="molecule type" value="Genomic_DNA"/>
</dbReference>
<protein>
    <submittedName>
        <fullName evidence="1">Uncharacterized protein</fullName>
    </submittedName>
</protein>
<name>A0A8X6M9C7_9ARAC</name>